<name>A0A1Z2XSF3_9FIRM</name>
<dbReference type="EMBL" id="CP065321">
    <property type="protein sequence ID" value="QQR30567.1"/>
    <property type="molecule type" value="Genomic_DNA"/>
</dbReference>
<dbReference type="InterPro" id="IPR011701">
    <property type="entry name" value="MFS"/>
</dbReference>
<dbReference type="SUPFAM" id="SSF103473">
    <property type="entry name" value="MFS general substrate transporter"/>
    <property type="match status" value="1"/>
</dbReference>
<evidence type="ECO:0000313" key="11">
    <source>
        <dbReference type="Proteomes" id="UP000596035"/>
    </source>
</evidence>
<evidence type="ECO:0000259" key="7">
    <source>
        <dbReference type="PROSITE" id="PS50850"/>
    </source>
</evidence>
<sequence length="404" mass="42879">MNKRLLAAAGCFLCELVAVGVGAGTNSLYTAPVCSDLGISRTGYSVSVTVIYLVNMLIYMLFPLLMKRVPLRGIFAVGLLCEMTAFLIYSQIRSAATLYLAAAFLGAGLALLGTVPITAVIKSWYPDRQGSVLGIVLSGSGIGGAALIPLAGILMNSHGWRAAALGSAGLMAIVATPCLLTVKENKQAGKHEGQKDGCVEPERFPFADRGLLTALLIYAFLTGASIQPTYLSIAAHLSEHGINTQNASAVLSVICFCALFVKVLLGAVSDRFGPYPAAACSHIGFILSAVTLVFFTGWLPTFEILFAFGSVPLALMLPLLSSHFFHKSPSRVLSLCMAFQTAGISLGILLTGKLYDMFSSYDPAFLLLGGVNFAAFMWIPLRFTLARWVAESSIWQAGEPVLTK</sequence>
<reference evidence="8" key="1">
    <citation type="journal article" date="2017" name="Genome Announc.">
        <title>High-Quality Whole-Genome Sequences of the Oligo-Mouse-Microbiota Bacterial Community.</title>
        <authorList>
            <person name="Garzetti D."/>
            <person name="Brugiroux S."/>
            <person name="Bunk B."/>
            <person name="Pukall R."/>
            <person name="McCoy K.D."/>
            <person name="Macpherson A.J."/>
            <person name="Stecher B."/>
        </authorList>
    </citation>
    <scope>NUCLEOTIDE SEQUENCE</scope>
    <source>
        <strain evidence="8">KB18</strain>
    </source>
</reference>
<dbReference type="Pfam" id="PF07690">
    <property type="entry name" value="MFS_1"/>
    <property type="match status" value="1"/>
</dbReference>
<dbReference type="RefSeq" id="WP_066540460.1">
    <property type="nucleotide sequence ID" value="NZ_CP021422.1"/>
</dbReference>
<evidence type="ECO:0000256" key="1">
    <source>
        <dbReference type="ARBA" id="ARBA00004651"/>
    </source>
</evidence>
<dbReference type="PANTHER" id="PTHR11360:SF290">
    <property type="entry name" value="MONOCARBOXYLATE MFS PERMEASE"/>
    <property type="match status" value="1"/>
</dbReference>
<feature type="transmembrane region" description="Helical" evidence="6">
    <location>
        <begin position="132"/>
        <end position="154"/>
    </location>
</feature>
<keyword evidence="10" id="KW-1185">Reference proteome</keyword>
<feature type="transmembrane region" description="Helical" evidence="6">
    <location>
        <begin position="332"/>
        <end position="352"/>
    </location>
</feature>
<dbReference type="GO" id="GO:0005886">
    <property type="term" value="C:plasma membrane"/>
    <property type="evidence" value="ECO:0007669"/>
    <property type="project" value="UniProtKB-SubCell"/>
</dbReference>
<protein>
    <submittedName>
        <fullName evidence="9">MFS transporter</fullName>
    </submittedName>
</protein>
<feature type="transmembrane region" description="Helical" evidence="6">
    <location>
        <begin position="364"/>
        <end position="385"/>
    </location>
</feature>
<feature type="transmembrane region" description="Helical" evidence="6">
    <location>
        <begin position="277"/>
        <end position="298"/>
    </location>
</feature>
<feature type="transmembrane region" description="Helical" evidence="6">
    <location>
        <begin position="304"/>
        <end position="325"/>
    </location>
</feature>
<reference evidence="9 11" key="3">
    <citation type="submission" date="2020-11" db="EMBL/GenBank/DDBJ databases">
        <title>Closed and high quality bacterial genomes of the OMM12 community.</title>
        <authorList>
            <person name="Marbouty M."/>
            <person name="Lamy-Besnier Q."/>
            <person name="Debarbieux L."/>
            <person name="Koszul R."/>
        </authorList>
    </citation>
    <scope>NUCLEOTIDE SEQUENCE [LARGE SCALE GENOMIC DNA]</scope>
    <source>
        <strain evidence="9 11">KB18</strain>
    </source>
</reference>
<evidence type="ECO:0000256" key="3">
    <source>
        <dbReference type="ARBA" id="ARBA00022692"/>
    </source>
</evidence>
<keyword evidence="4 6" id="KW-1133">Transmembrane helix</keyword>
<dbReference type="InterPro" id="IPR020846">
    <property type="entry name" value="MFS_dom"/>
</dbReference>
<dbReference type="EMBL" id="CP021422">
    <property type="protein sequence ID" value="ASB41301.1"/>
    <property type="molecule type" value="Genomic_DNA"/>
</dbReference>
<feature type="transmembrane region" description="Helical" evidence="6">
    <location>
        <begin position="74"/>
        <end position="92"/>
    </location>
</feature>
<keyword evidence="5 6" id="KW-0472">Membrane</keyword>
<evidence type="ECO:0000313" key="9">
    <source>
        <dbReference type="EMBL" id="QQR30567.1"/>
    </source>
</evidence>
<dbReference type="InterPro" id="IPR036259">
    <property type="entry name" value="MFS_trans_sf"/>
</dbReference>
<dbReference type="PANTHER" id="PTHR11360">
    <property type="entry name" value="MONOCARBOXYLATE TRANSPORTER"/>
    <property type="match status" value="1"/>
</dbReference>
<organism evidence="9 11">
    <name type="scientific">Acutalibacter muris</name>
    <dbReference type="NCBI Taxonomy" id="1796620"/>
    <lineage>
        <taxon>Bacteria</taxon>
        <taxon>Bacillati</taxon>
        <taxon>Bacillota</taxon>
        <taxon>Clostridia</taxon>
        <taxon>Eubacteriales</taxon>
        <taxon>Acutalibacteraceae</taxon>
        <taxon>Acutalibacter</taxon>
    </lineage>
</organism>
<feature type="transmembrane region" description="Helical" evidence="6">
    <location>
        <begin position="247"/>
        <end position="265"/>
    </location>
</feature>
<feature type="transmembrane region" description="Helical" evidence="6">
    <location>
        <begin position="211"/>
        <end position="235"/>
    </location>
</feature>
<gene>
    <name evidence="8" type="ORF">ADH66_11915</name>
    <name evidence="9" type="ORF">I5Q82_02225</name>
</gene>
<evidence type="ECO:0000256" key="5">
    <source>
        <dbReference type="ARBA" id="ARBA00023136"/>
    </source>
</evidence>
<evidence type="ECO:0000256" key="2">
    <source>
        <dbReference type="ARBA" id="ARBA00022448"/>
    </source>
</evidence>
<comment type="subcellular location">
    <subcellularLocation>
        <location evidence="1">Cell membrane</location>
        <topology evidence="1">Multi-pass membrane protein</topology>
    </subcellularLocation>
</comment>
<dbReference type="AlphaFoldDB" id="A0A1Z2XSF3"/>
<dbReference type="Gene3D" id="1.20.1250.20">
    <property type="entry name" value="MFS general substrate transporter like domains"/>
    <property type="match status" value="2"/>
</dbReference>
<dbReference type="GO" id="GO:0022857">
    <property type="term" value="F:transmembrane transporter activity"/>
    <property type="evidence" value="ECO:0007669"/>
    <property type="project" value="InterPro"/>
</dbReference>
<keyword evidence="2" id="KW-0813">Transport</keyword>
<feature type="transmembrane region" description="Helical" evidence="6">
    <location>
        <begin position="42"/>
        <end position="62"/>
    </location>
</feature>
<dbReference type="KEGG" id="amur:ADH66_11915"/>
<feature type="domain" description="Major facilitator superfamily (MFS) profile" evidence="7">
    <location>
        <begin position="1"/>
        <end position="387"/>
    </location>
</feature>
<evidence type="ECO:0000256" key="6">
    <source>
        <dbReference type="SAM" id="Phobius"/>
    </source>
</evidence>
<reference evidence="10" key="2">
    <citation type="submission" date="2017-05" db="EMBL/GenBank/DDBJ databases">
        <title>Improved OligoMM genomes.</title>
        <authorList>
            <person name="Garzetti D."/>
        </authorList>
    </citation>
    <scope>NUCLEOTIDE SEQUENCE [LARGE SCALE GENOMIC DNA]</scope>
    <source>
        <strain evidence="10">KB18</strain>
    </source>
</reference>
<dbReference type="Proteomes" id="UP000596035">
    <property type="component" value="Chromosome"/>
</dbReference>
<feature type="transmembrane region" description="Helical" evidence="6">
    <location>
        <begin position="98"/>
        <end position="120"/>
    </location>
</feature>
<dbReference type="InterPro" id="IPR050327">
    <property type="entry name" value="Proton-linked_MCT"/>
</dbReference>
<keyword evidence="3 6" id="KW-0812">Transmembrane</keyword>
<feature type="transmembrane region" description="Helical" evidence="6">
    <location>
        <begin position="160"/>
        <end position="182"/>
    </location>
</feature>
<dbReference type="Proteomes" id="UP000196710">
    <property type="component" value="Chromosome"/>
</dbReference>
<accession>A0A1Z2XSF3</accession>
<evidence type="ECO:0000313" key="8">
    <source>
        <dbReference type="EMBL" id="ASB41301.1"/>
    </source>
</evidence>
<evidence type="ECO:0000313" key="10">
    <source>
        <dbReference type="Proteomes" id="UP000196710"/>
    </source>
</evidence>
<dbReference type="PROSITE" id="PS50850">
    <property type="entry name" value="MFS"/>
    <property type="match status" value="1"/>
</dbReference>
<evidence type="ECO:0000256" key="4">
    <source>
        <dbReference type="ARBA" id="ARBA00022989"/>
    </source>
</evidence>
<proteinExistence type="predicted"/>